<proteinExistence type="predicted"/>
<reference evidence="1 2" key="1">
    <citation type="journal article" date="2018" name="IMA Fungus">
        <title>IMA Genome-F 9: Draft genome sequence of Annulohypoxylon stygium, Aspergillus mulundensis, Berkeleyomyces basicola (syn. Thielaviopsis basicola), Ceratocystis smalleyi, two Cercospora beticola strains, Coleophoma cylindrospora, Fusarium fracticaudum, Phialophora cf. hyalina, and Morchella septimelata.</title>
        <authorList>
            <person name="Wingfield B.D."/>
            <person name="Bills G.F."/>
            <person name="Dong Y."/>
            <person name="Huang W."/>
            <person name="Nel W.J."/>
            <person name="Swalarsk-Parry B.S."/>
            <person name="Vaghefi N."/>
            <person name="Wilken P.M."/>
            <person name="An Z."/>
            <person name="de Beer Z.W."/>
            <person name="De Vos L."/>
            <person name="Chen L."/>
            <person name="Duong T.A."/>
            <person name="Gao Y."/>
            <person name="Hammerbacher A."/>
            <person name="Kikkert J.R."/>
            <person name="Li Y."/>
            <person name="Li H."/>
            <person name="Li K."/>
            <person name="Li Q."/>
            <person name="Liu X."/>
            <person name="Ma X."/>
            <person name="Naidoo K."/>
            <person name="Pethybridge S.J."/>
            <person name="Sun J."/>
            <person name="Steenkamp E.T."/>
            <person name="van der Nest M.A."/>
            <person name="van Wyk S."/>
            <person name="Wingfield M.J."/>
            <person name="Xiong C."/>
            <person name="Yue Q."/>
            <person name="Zhang X."/>
        </authorList>
    </citation>
    <scope>NUCLEOTIDE SEQUENCE [LARGE SCALE GENOMIC DNA]</scope>
    <source>
        <strain evidence="1 2">BP5796</strain>
    </source>
</reference>
<dbReference type="Proteomes" id="UP000256328">
    <property type="component" value="Unassembled WGS sequence"/>
</dbReference>
<name>A0A3D8T0L0_9HELO</name>
<sequence length="341" mass="38318">MTSTMTPPMASFGLKRSPSEDSLDEAYFLKTYVPLSNLPTPPLSCFSNSSSDKRISLPETLHASAEHLDPELLGPSIHITNLIPTSTSLFTPSMLLVHAILTRANLPLETLALAACILDSLNSKFARSWRMSCPLETPPSSPIRTNFPDEEVPAHIDTIRPELIAVCGLILATKFVHDVQQDTRHYVEDWDLALWSCDQINFTQRCIMENLGYRLLPLWQEDVIIGALEDMERAAIHSDAWDDIPSPIRSSFIFDDRTTVQGPGDLVTPAETPIDENCRGIRDITDETRHAFSMMDIGDSTMIALVMPDNKEKSEPFPLYVDRMEAEWKSEEDYPALWDEP</sequence>
<dbReference type="AlphaFoldDB" id="A0A3D8T0L0"/>
<protein>
    <recommendedName>
        <fullName evidence="3">Cyclin N-terminal domain-containing protein</fullName>
    </recommendedName>
</protein>
<evidence type="ECO:0008006" key="3">
    <source>
        <dbReference type="Google" id="ProtNLM"/>
    </source>
</evidence>
<evidence type="ECO:0000313" key="2">
    <source>
        <dbReference type="Proteomes" id="UP000256328"/>
    </source>
</evidence>
<organism evidence="1 2">
    <name type="scientific">Coleophoma crateriformis</name>
    <dbReference type="NCBI Taxonomy" id="565419"/>
    <lineage>
        <taxon>Eukaryota</taxon>
        <taxon>Fungi</taxon>
        <taxon>Dikarya</taxon>
        <taxon>Ascomycota</taxon>
        <taxon>Pezizomycotina</taxon>
        <taxon>Leotiomycetes</taxon>
        <taxon>Helotiales</taxon>
        <taxon>Dermateaceae</taxon>
        <taxon>Coleophoma</taxon>
    </lineage>
</organism>
<dbReference type="OrthoDB" id="3877279at2759"/>
<keyword evidence="2" id="KW-1185">Reference proteome</keyword>
<evidence type="ECO:0000313" key="1">
    <source>
        <dbReference type="EMBL" id="RDW92039.1"/>
    </source>
</evidence>
<dbReference type="EMBL" id="PDLN01000002">
    <property type="protein sequence ID" value="RDW92039.1"/>
    <property type="molecule type" value="Genomic_DNA"/>
</dbReference>
<comment type="caution">
    <text evidence="1">The sequence shown here is derived from an EMBL/GenBank/DDBJ whole genome shotgun (WGS) entry which is preliminary data.</text>
</comment>
<gene>
    <name evidence="1" type="ORF">BP5796_01433</name>
</gene>
<accession>A0A3D8T0L0</accession>